<reference evidence="5 6" key="1">
    <citation type="submission" date="2019-10" db="EMBL/GenBank/DDBJ databases">
        <title>Evaluation of single-gene subtyping targets for Pseudomonas.</title>
        <authorList>
            <person name="Reichler S.J."/>
            <person name="Orsi R.H."/>
            <person name="Wiedmann M."/>
            <person name="Martin N.H."/>
            <person name="Murphy S.I."/>
        </authorList>
    </citation>
    <scope>NUCLEOTIDE SEQUENCE [LARGE SCALE GENOMIC DNA]</scope>
    <source>
        <strain evidence="3 6">FSL R10-0802</strain>
        <strain evidence="4 5">FSL R10-1594</strain>
    </source>
</reference>
<evidence type="ECO:0000313" key="4">
    <source>
        <dbReference type="EMBL" id="MQU18925.1"/>
    </source>
</evidence>
<feature type="region of interest" description="Disordered" evidence="2">
    <location>
        <begin position="1"/>
        <end position="26"/>
    </location>
</feature>
<name>A0A6G1W909_9PSED</name>
<accession>A0A6G1W909</accession>
<dbReference type="AlphaFoldDB" id="A0A6G1W909"/>
<gene>
    <name evidence="4" type="ORF">GHN41_21100</name>
    <name evidence="3" type="ORF">GHN94_17130</name>
</gene>
<comment type="caution">
    <text evidence="4">The sequence shown here is derived from an EMBL/GenBank/DDBJ whole genome shotgun (WGS) entry which is preliminary data.</text>
</comment>
<evidence type="ECO:0000313" key="5">
    <source>
        <dbReference type="Proteomes" id="UP000443000"/>
    </source>
</evidence>
<evidence type="ECO:0000256" key="1">
    <source>
        <dbReference type="SAM" id="Coils"/>
    </source>
</evidence>
<feature type="compositionally biased region" description="Basic and acidic residues" evidence="2">
    <location>
        <begin position="1"/>
        <end position="24"/>
    </location>
</feature>
<dbReference type="EMBL" id="WIWP01000036">
    <property type="protein sequence ID" value="MQT27537.1"/>
    <property type="molecule type" value="Genomic_DNA"/>
</dbReference>
<sequence>MNKYEQKQADRRERFQDRAEKAATESDALYSAARKRGEAIPFGQPILIGHHSERRDRNYRAGINRMTEKSFELSDKAKYYEQKAATVGTGGISSDDPDAVVKLGAELAECVASQERMKAANKAIRTGKTPDKQIPALVELGFSESTAQTLIKGDFCGRVGFASYQLSNNNANITRIKKRIEDLESRRSREAVEVETEGYTYREDTEENRVMFEFEGKPEQEVRDLLKRNAFKWSPSRGAWVRQLTNAGIYAGKQVREGLAKLKAE</sequence>
<evidence type="ECO:0000256" key="2">
    <source>
        <dbReference type="SAM" id="MobiDB-lite"/>
    </source>
</evidence>
<dbReference type="Proteomes" id="UP000713985">
    <property type="component" value="Unassembled WGS sequence"/>
</dbReference>
<protein>
    <submittedName>
        <fullName evidence="4">DUF3560 domain-containing protein</fullName>
    </submittedName>
</protein>
<keyword evidence="1" id="KW-0175">Coiled coil</keyword>
<dbReference type="RefSeq" id="WP_095025978.1">
    <property type="nucleotide sequence ID" value="NZ_WIVT01000038.1"/>
</dbReference>
<evidence type="ECO:0000313" key="6">
    <source>
        <dbReference type="Proteomes" id="UP000713985"/>
    </source>
</evidence>
<dbReference type="Proteomes" id="UP000443000">
    <property type="component" value="Unassembled WGS sequence"/>
</dbReference>
<organism evidence="4 5">
    <name type="scientific">Pseudomonas helleri</name>
    <dbReference type="NCBI Taxonomy" id="1608996"/>
    <lineage>
        <taxon>Bacteria</taxon>
        <taxon>Pseudomonadati</taxon>
        <taxon>Pseudomonadota</taxon>
        <taxon>Gammaproteobacteria</taxon>
        <taxon>Pseudomonadales</taxon>
        <taxon>Pseudomonadaceae</taxon>
        <taxon>Pseudomonas</taxon>
    </lineage>
</organism>
<dbReference type="OrthoDB" id="9803716at2"/>
<evidence type="ECO:0000313" key="3">
    <source>
        <dbReference type="EMBL" id="MQT27537.1"/>
    </source>
</evidence>
<dbReference type="InterPro" id="IPR021944">
    <property type="entry name" value="DUF3560"/>
</dbReference>
<dbReference type="EMBL" id="WIVT01000038">
    <property type="protein sequence ID" value="MQU18925.1"/>
    <property type="molecule type" value="Genomic_DNA"/>
</dbReference>
<feature type="coiled-coil region" evidence="1">
    <location>
        <begin position="166"/>
        <end position="193"/>
    </location>
</feature>
<keyword evidence="6" id="KW-1185">Reference proteome</keyword>
<dbReference type="Pfam" id="PF12083">
    <property type="entry name" value="DUF3560"/>
    <property type="match status" value="1"/>
</dbReference>
<proteinExistence type="predicted"/>